<dbReference type="Proteomes" id="UP000182179">
    <property type="component" value="Unassembled WGS sequence"/>
</dbReference>
<dbReference type="OrthoDB" id="2804463at2"/>
<name>A0A1S2UWX0_9PSED</name>
<dbReference type="EMBL" id="MDDR01000034">
    <property type="protein sequence ID" value="OIN50962.1"/>
    <property type="molecule type" value="Genomic_DNA"/>
</dbReference>
<evidence type="ECO:0000313" key="3">
    <source>
        <dbReference type="Proteomes" id="UP000181661"/>
    </source>
</evidence>
<evidence type="ECO:0000313" key="1">
    <source>
        <dbReference type="EMBL" id="OIN50962.1"/>
    </source>
</evidence>
<dbReference type="EMBL" id="FNTS01000002">
    <property type="protein sequence ID" value="SED87079.1"/>
    <property type="molecule type" value="Genomic_DNA"/>
</dbReference>
<reference evidence="1 3" key="1">
    <citation type="submission" date="2016-08" db="EMBL/GenBank/DDBJ databases">
        <title>Draft genome sequence of Pseudomonas costantinii LMG 22119, type strain isolated from cultivated mushroom (Agaricus bisporus) sporophores.</title>
        <authorList>
            <person name="Tambong J.T."/>
        </authorList>
    </citation>
    <scope>NUCLEOTIDE SEQUENCE [LARGE SCALE GENOMIC DNA]</scope>
    <source>
        <strain evidence="1 3">LMG 22119</strain>
    </source>
</reference>
<accession>A0A1S2UWX0</accession>
<dbReference type="RefSeq" id="WP_071484860.1">
    <property type="nucleotide sequence ID" value="NZ_FNTS01000002.1"/>
</dbReference>
<keyword evidence="4" id="KW-1185">Reference proteome</keyword>
<proteinExistence type="predicted"/>
<protein>
    <recommendedName>
        <fullName evidence="5">HNH endonuclease 5 domain-containing protein</fullName>
    </recommendedName>
</protein>
<evidence type="ECO:0008006" key="5">
    <source>
        <dbReference type="Google" id="ProtNLM"/>
    </source>
</evidence>
<evidence type="ECO:0000313" key="4">
    <source>
        <dbReference type="Proteomes" id="UP000182179"/>
    </source>
</evidence>
<gene>
    <name evidence="1" type="ORF">BFL40_15725</name>
    <name evidence="2" type="ORF">SAMN04515675_2895</name>
</gene>
<dbReference type="Proteomes" id="UP000181661">
    <property type="component" value="Unassembled WGS sequence"/>
</dbReference>
<evidence type="ECO:0000313" key="2">
    <source>
        <dbReference type="EMBL" id="SED87079.1"/>
    </source>
</evidence>
<dbReference type="AlphaFoldDB" id="A0A1S2UWX0"/>
<sequence>MDDKKKCVYCASLGPFSDEHVFPAGMGGDDNNFILIDSVCANCNTKVFSGLELSLMRRSPTGLGRKFMQSKTRERGAHTSKPTIETRNHFIIDESGRLLEAEDDKHGIETILAQCIFEGGKIHYVAQDSPHLLKLYKALETSLNSPITNIIKKIDPKTFEITTYEWKDDKYNLSKQETLNKPPSTGIWSATPSDKSKNYESRFFQRLKGQVVLKTQNSETHATLLRSMRRTLPSIQNKHIDAQPNTINNPLVQIEMTVDIPESERAIAKIGLNLFIHTFGVMAASYAEFDQVKSSILTGLPELPFSSFGENTEKTISDLFGNTPEKCHCAMLMAIPSTLGGRDIYFNAKLYGAGTHKVLLASNSITTNLELPIYFLINYETNKIEKLSMLEYQLKHGTIMDGLPISLTRHRS</sequence>
<organism evidence="1 3">
    <name type="scientific">Pseudomonas costantinii</name>
    <dbReference type="NCBI Taxonomy" id="168469"/>
    <lineage>
        <taxon>Bacteria</taxon>
        <taxon>Pseudomonadati</taxon>
        <taxon>Pseudomonadota</taxon>
        <taxon>Gammaproteobacteria</taxon>
        <taxon>Pseudomonadales</taxon>
        <taxon>Pseudomonadaceae</taxon>
        <taxon>Pseudomonas</taxon>
    </lineage>
</organism>
<comment type="caution">
    <text evidence="1">The sequence shown here is derived from an EMBL/GenBank/DDBJ whole genome shotgun (WGS) entry which is preliminary data.</text>
</comment>
<reference evidence="2 4" key="2">
    <citation type="submission" date="2016-10" db="EMBL/GenBank/DDBJ databases">
        <authorList>
            <person name="Varghese N."/>
            <person name="Submissions S."/>
        </authorList>
    </citation>
    <scope>NUCLEOTIDE SEQUENCE [LARGE SCALE GENOMIC DNA]</scope>
    <source>
        <strain evidence="2 4">BS2773</strain>
    </source>
</reference>